<dbReference type="Pfam" id="PF17384">
    <property type="entry name" value="DUF150_C"/>
    <property type="match status" value="1"/>
</dbReference>
<dbReference type="SUPFAM" id="SSF75420">
    <property type="entry name" value="YhbC-like, N-terminal domain"/>
    <property type="match status" value="1"/>
</dbReference>
<dbReference type="NCBIfam" id="NF000927">
    <property type="entry name" value="PRK00092.1-1"/>
    <property type="match status" value="1"/>
</dbReference>
<proteinExistence type="inferred from homology"/>
<dbReference type="FunFam" id="3.30.300.70:FF:000001">
    <property type="entry name" value="Ribosome maturation factor RimP"/>
    <property type="match status" value="1"/>
</dbReference>
<name>A0A1F6TF14_9PROT</name>
<dbReference type="Proteomes" id="UP000179344">
    <property type="component" value="Unassembled WGS sequence"/>
</dbReference>
<evidence type="ECO:0000256" key="1">
    <source>
        <dbReference type="ARBA" id="ARBA00022490"/>
    </source>
</evidence>
<keyword evidence="2 3" id="KW-0690">Ribosome biogenesis</keyword>
<dbReference type="InterPro" id="IPR028998">
    <property type="entry name" value="RimP_C"/>
</dbReference>
<evidence type="ECO:0000313" key="6">
    <source>
        <dbReference type="EMBL" id="OGI43656.1"/>
    </source>
</evidence>
<comment type="subcellular location">
    <subcellularLocation>
        <location evidence="3">Cytoplasm</location>
    </subcellularLocation>
</comment>
<organism evidence="6 7">
    <name type="scientific">Candidatus Muproteobacteria bacterium RBG_16_65_31</name>
    <dbReference type="NCBI Taxonomy" id="1817759"/>
    <lineage>
        <taxon>Bacteria</taxon>
        <taxon>Pseudomonadati</taxon>
        <taxon>Pseudomonadota</taxon>
        <taxon>Candidatus Muproteobacteria</taxon>
    </lineage>
</organism>
<evidence type="ECO:0000256" key="3">
    <source>
        <dbReference type="HAMAP-Rule" id="MF_01077"/>
    </source>
</evidence>
<dbReference type="Gene3D" id="2.30.30.180">
    <property type="entry name" value="Ribosome maturation factor RimP, C-terminal domain"/>
    <property type="match status" value="1"/>
</dbReference>
<dbReference type="Pfam" id="PF02576">
    <property type="entry name" value="RimP_N"/>
    <property type="match status" value="1"/>
</dbReference>
<dbReference type="SUPFAM" id="SSF74942">
    <property type="entry name" value="YhbC-like, C-terminal domain"/>
    <property type="match status" value="1"/>
</dbReference>
<evidence type="ECO:0000256" key="2">
    <source>
        <dbReference type="ARBA" id="ARBA00022517"/>
    </source>
</evidence>
<dbReference type="InterPro" id="IPR028989">
    <property type="entry name" value="RimP_N"/>
</dbReference>
<comment type="similarity">
    <text evidence="3">Belongs to the RimP family.</text>
</comment>
<dbReference type="GO" id="GO:0006412">
    <property type="term" value="P:translation"/>
    <property type="evidence" value="ECO:0007669"/>
    <property type="project" value="TreeGrafter"/>
</dbReference>
<feature type="domain" description="Ribosome maturation factor RimP C-terminal" evidence="5">
    <location>
        <begin position="83"/>
        <end position="147"/>
    </location>
</feature>
<feature type="domain" description="Ribosome maturation factor RimP N-terminal" evidence="4">
    <location>
        <begin position="9"/>
        <end position="80"/>
    </location>
</feature>
<dbReference type="PANTHER" id="PTHR33867">
    <property type="entry name" value="RIBOSOME MATURATION FACTOR RIMP"/>
    <property type="match status" value="1"/>
</dbReference>
<dbReference type="InterPro" id="IPR035956">
    <property type="entry name" value="RimP_N_sf"/>
</dbReference>
<gene>
    <name evidence="3" type="primary">rimP</name>
    <name evidence="6" type="ORF">A2V92_04950</name>
</gene>
<reference evidence="6 7" key="1">
    <citation type="journal article" date="2016" name="Nat. Commun.">
        <title>Thousands of microbial genomes shed light on interconnected biogeochemical processes in an aquifer system.</title>
        <authorList>
            <person name="Anantharaman K."/>
            <person name="Brown C.T."/>
            <person name="Hug L.A."/>
            <person name="Sharon I."/>
            <person name="Castelle C.J."/>
            <person name="Probst A.J."/>
            <person name="Thomas B.C."/>
            <person name="Singh A."/>
            <person name="Wilkins M.J."/>
            <person name="Karaoz U."/>
            <person name="Brodie E.L."/>
            <person name="Williams K.H."/>
            <person name="Hubbard S.S."/>
            <person name="Banfield J.F."/>
        </authorList>
    </citation>
    <scope>NUCLEOTIDE SEQUENCE [LARGE SCALE GENOMIC DNA]</scope>
</reference>
<dbReference type="HAMAP" id="MF_01077">
    <property type="entry name" value="RimP"/>
    <property type="match status" value="1"/>
</dbReference>
<dbReference type="InterPro" id="IPR036847">
    <property type="entry name" value="RimP_C_sf"/>
</dbReference>
<dbReference type="PANTHER" id="PTHR33867:SF1">
    <property type="entry name" value="RIBOSOME MATURATION FACTOR RIMP"/>
    <property type="match status" value="1"/>
</dbReference>
<comment type="function">
    <text evidence="3">Required for maturation of 30S ribosomal subunits.</text>
</comment>
<sequence length="148" mass="16213">MRADLRRLLEPGAQALGFELVDVELAGGGRRATLRVYIDGPKGVTVDDCARVSRQLSAILDVEDPLPGSYMLEVSSPGLDRPLVTPEDFRRHLGATVKVRVSPPVAGRRNFTGLLLEVADDHVALDVDKERFDLAFADIDRARLVPKL</sequence>
<dbReference type="EMBL" id="MFST01000105">
    <property type="protein sequence ID" value="OGI43656.1"/>
    <property type="molecule type" value="Genomic_DNA"/>
</dbReference>
<dbReference type="GO" id="GO:0000028">
    <property type="term" value="P:ribosomal small subunit assembly"/>
    <property type="evidence" value="ECO:0007669"/>
    <property type="project" value="TreeGrafter"/>
</dbReference>
<dbReference type="GO" id="GO:0005829">
    <property type="term" value="C:cytosol"/>
    <property type="evidence" value="ECO:0007669"/>
    <property type="project" value="TreeGrafter"/>
</dbReference>
<keyword evidence="1 3" id="KW-0963">Cytoplasm</keyword>
<accession>A0A1F6TF14</accession>
<dbReference type="InterPro" id="IPR003728">
    <property type="entry name" value="Ribosome_maturation_RimP"/>
</dbReference>
<dbReference type="CDD" id="cd01734">
    <property type="entry name" value="YlxS_C"/>
    <property type="match status" value="1"/>
</dbReference>
<evidence type="ECO:0000259" key="5">
    <source>
        <dbReference type="Pfam" id="PF17384"/>
    </source>
</evidence>
<evidence type="ECO:0000259" key="4">
    <source>
        <dbReference type="Pfam" id="PF02576"/>
    </source>
</evidence>
<evidence type="ECO:0000313" key="7">
    <source>
        <dbReference type="Proteomes" id="UP000179344"/>
    </source>
</evidence>
<comment type="caution">
    <text evidence="6">The sequence shown here is derived from an EMBL/GenBank/DDBJ whole genome shotgun (WGS) entry which is preliminary data.</text>
</comment>
<dbReference type="Gene3D" id="3.30.300.70">
    <property type="entry name" value="RimP-like superfamily, N-terminal"/>
    <property type="match status" value="1"/>
</dbReference>
<dbReference type="AlphaFoldDB" id="A0A1F6TF14"/>
<protein>
    <recommendedName>
        <fullName evidence="3">Ribosome maturation factor RimP</fullName>
    </recommendedName>
</protein>